<reference evidence="1 2" key="1">
    <citation type="submission" date="2019-11" db="EMBL/GenBank/DDBJ databases">
        <title>Genome sequence of Deinococcus xianganensis Y35, AI-2 producing algicidal bacterium, isolated from lake water.</title>
        <authorList>
            <person name="Li Y."/>
        </authorList>
    </citation>
    <scope>NUCLEOTIDE SEQUENCE [LARGE SCALE GENOMIC DNA]</scope>
    <source>
        <strain evidence="1 2">Y35</strain>
    </source>
</reference>
<keyword evidence="2" id="KW-1185">Reference proteome</keyword>
<evidence type="ECO:0000313" key="1">
    <source>
        <dbReference type="EMBL" id="MXV19204.1"/>
    </source>
</evidence>
<gene>
    <name evidence="1" type="ORF">GLX28_06105</name>
</gene>
<dbReference type="AlphaFoldDB" id="A0A6I4YHQ4"/>
<dbReference type="EMBL" id="WVHK01000015">
    <property type="protein sequence ID" value="MXV19204.1"/>
    <property type="molecule type" value="Genomic_DNA"/>
</dbReference>
<accession>A0A6I4YHQ4</accession>
<evidence type="ECO:0000313" key="2">
    <source>
        <dbReference type="Proteomes" id="UP000430519"/>
    </source>
</evidence>
<protein>
    <submittedName>
        <fullName evidence="1">Uncharacterized protein</fullName>
    </submittedName>
</protein>
<name>A0A6I4YHQ4_9DEIO</name>
<organism evidence="1 2">
    <name type="scientific">Deinococcus xianganensis</name>
    <dbReference type="NCBI Taxonomy" id="1507289"/>
    <lineage>
        <taxon>Bacteria</taxon>
        <taxon>Thermotogati</taxon>
        <taxon>Deinococcota</taxon>
        <taxon>Deinococci</taxon>
        <taxon>Deinococcales</taxon>
        <taxon>Deinococcaceae</taxon>
        <taxon>Deinococcus</taxon>
    </lineage>
</organism>
<dbReference type="RefSeq" id="WP_160977710.1">
    <property type="nucleotide sequence ID" value="NZ_WVHK01000015.1"/>
</dbReference>
<dbReference type="Proteomes" id="UP000430519">
    <property type="component" value="Unassembled WGS sequence"/>
</dbReference>
<comment type="caution">
    <text evidence="1">The sequence shown here is derived from an EMBL/GenBank/DDBJ whole genome shotgun (WGS) entry which is preliminary data.</text>
</comment>
<proteinExistence type="predicted"/>
<sequence length="238" mass="25841">MAAGTLAYGADWARAAAPDQPGTALLSSGASTVVQADLPADDLHAVTACTFFAQCAANAAWPDRFAQPVNWFTSYLTNLLSLGCFLNARETNIPINLNNERFDIDQIVIDLLQQLALPAAGSTLAVAAFNTLRGLGNDKQAHLLDDTSLQQNHLTLLYNQALRDGDDIRLVTMQIYGNLDVQKSSFLGLHFQNVNFSGQVQGSCYTFDQARFNTISGALYARIDPLIQTHVTQVPLRP</sequence>